<evidence type="ECO:0000313" key="4">
    <source>
        <dbReference type="EMBL" id="MCP9765713.1"/>
    </source>
</evidence>
<feature type="domain" description="SHSP" evidence="3">
    <location>
        <begin position="28"/>
        <end position="141"/>
    </location>
</feature>
<evidence type="ECO:0000313" key="5">
    <source>
        <dbReference type="Proteomes" id="UP001204144"/>
    </source>
</evidence>
<dbReference type="CDD" id="cd06464">
    <property type="entry name" value="ACD_sHsps-like"/>
    <property type="match status" value="1"/>
</dbReference>
<dbReference type="AlphaFoldDB" id="A0AAE3KV59"/>
<evidence type="ECO:0000256" key="2">
    <source>
        <dbReference type="RuleBase" id="RU003616"/>
    </source>
</evidence>
<dbReference type="SUPFAM" id="SSF49764">
    <property type="entry name" value="HSP20-like chaperones"/>
    <property type="match status" value="1"/>
</dbReference>
<dbReference type="InterPro" id="IPR031107">
    <property type="entry name" value="Small_HSP"/>
</dbReference>
<name>A0AAE3KV59_9BACT</name>
<protein>
    <submittedName>
        <fullName evidence="4">Hsp20/alpha crystallin family protein</fullName>
    </submittedName>
</protein>
<gene>
    <name evidence="4" type="ORF">EGI31_22485</name>
</gene>
<evidence type="ECO:0000256" key="1">
    <source>
        <dbReference type="PROSITE-ProRule" id="PRU00285"/>
    </source>
</evidence>
<dbReference type="InterPro" id="IPR002068">
    <property type="entry name" value="A-crystallin/Hsp20_dom"/>
</dbReference>
<organism evidence="4 5">
    <name type="scientific">Lacihabitans soyangensis</name>
    <dbReference type="NCBI Taxonomy" id="869394"/>
    <lineage>
        <taxon>Bacteria</taxon>
        <taxon>Pseudomonadati</taxon>
        <taxon>Bacteroidota</taxon>
        <taxon>Cytophagia</taxon>
        <taxon>Cytophagales</taxon>
        <taxon>Leadbetterellaceae</taxon>
        <taxon>Lacihabitans</taxon>
    </lineage>
</organism>
<dbReference type="InterPro" id="IPR008978">
    <property type="entry name" value="HSP20-like_chaperone"/>
</dbReference>
<evidence type="ECO:0000259" key="3">
    <source>
        <dbReference type="PROSITE" id="PS01031"/>
    </source>
</evidence>
<dbReference type="RefSeq" id="WP_255039427.1">
    <property type="nucleotide sequence ID" value="NZ_RJUF01000187.1"/>
</dbReference>
<reference evidence="4 5" key="1">
    <citation type="submission" date="2018-11" db="EMBL/GenBank/DDBJ databases">
        <title>Novel bacteria species description.</title>
        <authorList>
            <person name="Han J.-H."/>
        </authorList>
    </citation>
    <scope>NUCLEOTIDE SEQUENCE [LARGE SCALE GENOMIC DNA]</scope>
    <source>
        <strain evidence="4 5">KCTC23259</strain>
    </source>
</reference>
<dbReference type="PANTHER" id="PTHR11527">
    <property type="entry name" value="HEAT-SHOCK PROTEIN 20 FAMILY MEMBER"/>
    <property type="match status" value="1"/>
</dbReference>
<comment type="similarity">
    <text evidence="1 2">Belongs to the small heat shock protein (HSP20) family.</text>
</comment>
<dbReference type="EMBL" id="RJUF01000187">
    <property type="protein sequence ID" value="MCP9765713.1"/>
    <property type="molecule type" value="Genomic_DNA"/>
</dbReference>
<dbReference type="PROSITE" id="PS01031">
    <property type="entry name" value="SHSP"/>
    <property type="match status" value="1"/>
</dbReference>
<comment type="caution">
    <text evidence="4">The sequence shown here is derived from an EMBL/GenBank/DDBJ whole genome shotgun (WGS) entry which is preliminary data.</text>
</comment>
<proteinExistence type="inferred from homology"/>
<accession>A0AAE3KV59</accession>
<keyword evidence="5" id="KW-1185">Reference proteome</keyword>
<sequence length="141" mass="16158">MKTLVRNYDNLNSFPALFNEFFGEPVVAKWNKNLPAANIKETEDNFGIELVAPGFKKEAFKVEVHERNLTISAEEKTESEEKTETFLRKEYSFGSFTRSFRLPNTVDSDKIEAAYEDGVLHVTIPKKEEAKPKEPKLISIN</sequence>
<dbReference type="Proteomes" id="UP001204144">
    <property type="component" value="Unassembled WGS sequence"/>
</dbReference>
<dbReference type="Gene3D" id="2.60.40.790">
    <property type="match status" value="1"/>
</dbReference>
<dbReference type="Pfam" id="PF00011">
    <property type="entry name" value="HSP20"/>
    <property type="match status" value="1"/>
</dbReference>